<dbReference type="VEuPathDB" id="FungiDB:PC110_g9470"/>
<keyword evidence="3" id="KW-1185">Reference proteome</keyword>
<dbReference type="EMBL" id="MJFZ01000209">
    <property type="protein sequence ID" value="RAW34208.1"/>
    <property type="molecule type" value="Genomic_DNA"/>
</dbReference>
<dbReference type="Proteomes" id="UP000251314">
    <property type="component" value="Unassembled WGS sequence"/>
</dbReference>
<reference evidence="2 3" key="1">
    <citation type="submission" date="2018-01" db="EMBL/GenBank/DDBJ databases">
        <title>Draft genome of the strawberry crown rot pathogen Phytophthora cactorum.</title>
        <authorList>
            <person name="Armitage A.D."/>
            <person name="Lysoe E."/>
            <person name="Nellist C.F."/>
            <person name="Harrison R.J."/>
            <person name="Brurberg M.B."/>
        </authorList>
    </citation>
    <scope>NUCLEOTIDE SEQUENCE [LARGE SCALE GENOMIC DNA]</scope>
    <source>
        <strain evidence="2 3">10300</strain>
    </source>
</reference>
<sequence length="170" mass="19093">MSEYESFSSGQSEDGVEIDNDDDNGYDRDQTEEDYDDLSEDDAVSMDEAFVESLQVGNGALNKRTTQQREDALHAMEWTPVPSGYAEGVHTYPGLNTKPGYETHEILHVIGVLIARMICPQKRRFAAHRSTIENGSIPAGNLGRFMGRNRCQDILRDLHSVANKVERTRD</sequence>
<dbReference type="PANTHER" id="PTHR46599">
    <property type="entry name" value="PIGGYBAC TRANSPOSABLE ELEMENT-DERIVED PROTEIN 4"/>
    <property type="match status" value="1"/>
</dbReference>
<organism evidence="2 3">
    <name type="scientific">Phytophthora cactorum</name>
    <dbReference type="NCBI Taxonomy" id="29920"/>
    <lineage>
        <taxon>Eukaryota</taxon>
        <taxon>Sar</taxon>
        <taxon>Stramenopiles</taxon>
        <taxon>Oomycota</taxon>
        <taxon>Peronosporomycetes</taxon>
        <taxon>Peronosporales</taxon>
        <taxon>Peronosporaceae</taxon>
        <taxon>Phytophthora</taxon>
    </lineage>
</organism>
<dbReference type="AlphaFoldDB" id="A0A329SEY5"/>
<proteinExistence type="predicted"/>
<gene>
    <name evidence="2" type="ORF">PC110_g9470</name>
</gene>
<evidence type="ECO:0000313" key="2">
    <source>
        <dbReference type="EMBL" id="RAW34208.1"/>
    </source>
</evidence>
<evidence type="ECO:0000313" key="3">
    <source>
        <dbReference type="Proteomes" id="UP000251314"/>
    </source>
</evidence>
<evidence type="ECO:0008006" key="4">
    <source>
        <dbReference type="Google" id="ProtNLM"/>
    </source>
</evidence>
<dbReference type="STRING" id="29920.A0A329SEY5"/>
<dbReference type="OrthoDB" id="129212at2759"/>
<name>A0A329SEY5_9STRA</name>
<protein>
    <recommendedName>
        <fullName evidence="4">PiggyBac transposable element-derived protein domain-containing protein</fullName>
    </recommendedName>
</protein>
<feature type="region of interest" description="Disordered" evidence="1">
    <location>
        <begin position="1"/>
        <end position="47"/>
    </location>
</feature>
<feature type="compositionally biased region" description="Acidic residues" evidence="1">
    <location>
        <begin position="14"/>
        <end position="45"/>
    </location>
</feature>
<accession>A0A329SEY5</accession>
<comment type="caution">
    <text evidence="2">The sequence shown here is derived from an EMBL/GenBank/DDBJ whole genome shotgun (WGS) entry which is preliminary data.</text>
</comment>
<evidence type="ECO:0000256" key="1">
    <source>
        <dbReference type="SAM" id="MobiDB-lite"/>
    </source>
</evidence>
<feature type="compositionally biased region" description="Polar residues" evidence="1">
    <location>
        <begin position="1"/>
        <end position="12"/>
    </location>
</feature>
<dbReference type="PANTHER" id="PTHR46599:SF3">
    <property type="entry name" value="PIGGYBAC TRANSPOSABLE ELEMENT-DERIVED PROTEIN 4"/>
    <property type="match status" value="1"/>
</dbReference>